<reference evidence="1" key="1">
    <citation type="submission" date="2019-04" db="EMBL/GenBank/DDBJ databases">
        <title>Microbes associate with the intestines of laboratory mice.</title>
        <authorList>
            <person name="Navarre W."/>
            <person name="Wong E."/>
            <person name="Huang K."/>
            <person name="Tropini C."/>
            <person name="Ng K."/>
            <person name="Yu B."/>
        </authorList>
    </citation>
    <scope>NUCLEOTIDE SEQUENCE</scope>
    <source>
        <strain evidence="1">NM04_E33</strain>
    </source>
</reference>
<accession>A0AC61RCW6</accession>
<keyword evidence="2" id="KW-1185">Reference proteome</keyword>
<evidence type="ECO:0000313" key="2">
    <source>
        <dbReference type="Proteomes" id="UP000306319"/>
    </source>
</evidence>
<organism evidence="1 2">
    <name type="scientific">Lepagella muris</name>
    <dbReference type="NCBI Taxonomy" id="3032870"/>
    <lineage>
        <taxon>Bacteria</taxon>
        <taxon>Pseudomonadati</taxon>
        <taxon>Bacteroidota</taxon>
        <taxon>Bacteroidia</taxon>
        <taxon>Bacteroidales</taxon>
        <taxon>Muribaculaceae</taxon>
        <taxon>Lepagella</taxon>
    </lineage>
</organism>
<name>A0AC61RCW6_9BACT</name>
<evidence type="ECO:0000313" key="1">
    <source>
        <dbReference type="EMBL" id="TGY76174.1"/>
    </source>
</evidence>
<sequence length="261" mass="29660">MKLKSIKRLLLLQVFLFAMSLESYAGDNVSGFVQFFRDMEYEVNAGTNIGGASPLPLPAEIRKIDSYNPDLNLQIGATVRRWLDADRRWGVGLGLRFETKGMRTKATVKNYGMEIIDNGKTLKGRWTGRVQTKYHSQQLVIPITALYRLNRRVVFNAGPYLSYAFTNDFDGFVSDGYLREGDPTGEKISFAGDSKASYDFGRDLRKFQWGGQIGVSWLAYKRLSINANLEWGFNSIFNSSFKTISFSLYPIYLNLGFGYNF</sequence>
<dbReference type="Proteomes" id="UP000306319">
    <property type="component" value="Unassembled WGS sequence"/>
</dbReference>
<protein>
    <submittedName>
        <fullName evidence="1">PorT family protein</fullName>
    </submittedName>
</protein>
<gene>
    <name evidence="1" type="ORF">E5331_18520</name>
</gene>
<comment type="caution">
    <text evidence="1">The sequence shown here is derived from an EMBL/GenBank/DDBJ whole genome shotgun (WGS) entry which is preliminary data.</text>
</comment>
<proteinExistence type="predicted"/>
<dbReference type="EMBL" id="SRYB01000043">
    <property type="protein sequence ID" value="TGY76174.1"/>
    <property type="molecule type" value="Genomic_DNA"/>
</dbReference>